<accession>A0ABD3RRK1</accession>
<keyword evidence="4 5" id="KW-0103">Bromodomain</keyword>
<protein>
    <submittedName>
        <fullName evidence="14">Uncharacterized protein</fullName>
    </submittedName>
</protein>
<dbReference type="GO" id="GO:0008270">
    <property type="term" value="F:zinc ion binding"/>
    <property type="evidence" value="ECO:0007669"/>
    <property type="project" value="UniProtKB-KW"/>
</dbReference>
<reference evidence="14 15" key="1">
    <citation type="submission" date="2024-10" db="EMBL/GenBank/DDBJ databases">
        <title>Updated reference genomes for cyclostephanoid diatoms.</title>
        <authorList>
            <person name="Roberts W.R."/>
            <person name="Alverson A.J."/>
        </authorList>
    </citation>
    <scope>NUCLEOTIDE SEQUENCE [LARGE SCALE GENOMIC DNA]</scope>
    <source>
        <strain evidence="14 15">AJA228-03</strain>
    </source>
</reference>
<feature type="region of interest" description="Disordered" evidence="7">
    <location>
        <begin position="408"/>
        <end position="441"/>
    </location>
</feature>
<evidence type="ECO:0000313" key="15">
    <source>
        <dbReference type="Proteomes" id="UP001530377"/>
    </source>
</evidence>
<evidence type="ECO:0000259" key="13">
    <source>
        <dbReference type="PROSITE" id="PS51294"/>
    </source>
</evidence>
<dbReference type="InterPro" id="IPR019787">
    <property type="entry name" value="Znf_PHD-finger"/>
</dbReference>
<dbReference type="SMART" id="SM00355">
    <property type="entry name" value="ZnF_C2H2"/>
    <property type="match status" value="5"/>
</dbReference>
<evidence type="ECO:0000313" key="14">
    <source>
        <dbReference type="EMBL" id="KAL3815518.1"/>
    </source>
</evidence>
<proteinExistence type="predicted"/>
<dbReference type="InterPro" id="IPR001487">
    <property type="entry name" value="Bromodomain"/>
</dbReference>
<dbReference type="InterPro" id="IPR017930">
    <property type="entry name" value="Myb_dom"/>
</dbReference>
<dbReference type="PROSITE" id="PS01359">
    <property type="entry name" value="ZF_PHD_1"/>
    <property type="match status" value="1"/>
</dbReference>
<dbReference type="Proteomes" id="UP001530377">
    <property type="component" value="Unassembled WGS sequence"/>
</dbReference>
<feature type="compositionally biased region" description="Basic residues" evidence="7">
    <location>
        <begin position="248"/>
        <end position="257"/>
    </location>
</feature>
<dbReference type="InterPro" id="IPR019786">
    <property type="entry name" value="Zinc_finger_PHD-type_CS"/>
</dbReference>
<dbReference type="PROSITE" id="PS50157">
    <property type="entry name" value="ZINC_FINGER_C2H2_2"/>
    <property type="match status" value="1"/>
</dbReference>
<name>A0ABD3RRK1_9STRA</name>
<feature type="domain" description="Myb-like" evidence="10">
    <location>
        <begin position="349"/>
        <end position="394"/>
    </location>
</feature>
<evidence type="ECO:0000256" key="6">
    <source>
        <dbReference type="PROSITE-ProRule" id="PRU00042"/>
    </source>
</evidence>
<dbReference type="InterPro" id="IPR036427">
    <property type="entry name" value="Bromodomain-like_sf"/>
</dbReference>
<dbReference type="Pfam" id="PF00249">
    <property type="entry name" value="Myb_DNA-binding"/>
    <property type="match status" value="1"/>
</dbReference>
<dbReference type="InterPro" id="IPR017884">
    <property type="entry name" value="SANT_dom"/>
</dbReference>
<dbReference type="InterPro" id="IPR001965">
    <property type="entry name" value="Znf_PHD"/>
</dbReference>
<dbReference type="SMART" id="SM00249">
    <property type="entry name" value="PHD"/>
    <property type="match status" value="1"/>
</dbReference>
<feature type="domain" description="HTH myb-type" evidence="13">
    <location>
        <begin position="349"/>
        <end position="398"/>
    </location>
</feature>
<dbReference type="SUPFAM" id="SSF46689">
    <property type="entry name" value="Homeodomain-like"/>
    <property type="match status" value="1"/>
</dbReference>
<dbReference type="InterPro" id="IPR009057">
    <property type="entry name" value="Homeodomain-like_sf"/>
</dbReference>
<dbReference type="PROSITE" id="PS50016">
    <property type="entry name" value="ZF_PHD_2"/>
    <property type="match status" value="1"/>
</dbReference>
<sequence length="1683" mass="190895">MVTFINGPDDNGQVVSGSFSICNDEDNNEKTQSEEILAAPRCICPSCDKVLPSIRSLFGHCGRAHQTAINQDRIKYMCPFCDASDEIFETIAKLEYHILQYHTACNLVMTLTENLPPTTKKSKKTSSHSFPSTTEAPAELKRSARKINTEASSKQLLCKCPVCDKILPHQGIQGHLVRVHSGQLDGRIAKYICPFCPVDSDRTFRTIELAEAHVSNRHPNCCLIISNSLNSTPKTSPPSIDPDAPMRKSQRRTKRSSMLRPYIDHDLVVASKRQEDRFSVVDRGNVPREEESKPLYKCPDCEKTNLTKQGLHAHYGMKHGGRVDFQRVKMILPKVNKSKKNEVVVNGIGPWSEEEHEAFLEGYRKYGNRWTRISAEFVLTRDAKQVGSHALNYFTAIGEWHNVGMRRPTATPMGQDCDKDQISSNADTGRASDDEENETNSLFSGADDGNSSHCICCFVGGNIVCCSKCPRAYHPKCLTKDRSNGGGVNVDLLPHDWQCHRCRKDVEVIAGEEISQYAFGHKKIRAAYSQFRDCSDYNNCCTLLSSLLDIVKKLVNYDYGYVFAEPVNYKEIPDYLKIVQTPMDYNTVIDRLESGIYADFIPSDDISREKENSTMEAILVHVLCDIERVTHNCQLYNKKDSSIYRIGDVHAKKWSAYFHEYISHKLPDNVERDLNLFRRSCRLERYGESSSKRRLKNERKIGMLSTPSPVTHKLIVTQSGKRKAFVELNEDVDNDKEEEEEDEEDDYEDDEDEECHKLPKKHKQEESRGHSSALIFTENQVRALENVFFSSAAKLKSEIDKFDACSPFSLVEGSPRTNSDESSFSPSAFPGTLPGDLDGVAPANLKSKVLQHVLFCKSSVLSSGSGDTTSLLIPDTLNSGWGALGIPPNPALPKSSSCSTFPDFGVDPVSMDAPKSDEILDQKVLTFTSQQCTMFQQQWYERLNELKKYKVAHGTAVASATTAGKLYHWRLRQRKRYHLTLHHLPHLMRCGHERDEGSDGSMNDDKQWLLTMPEMKGDFALSASNLISNMKNAPKPFTLEEKDVKFDEKTAEFIHDNHVHQLYCPATSDYSLFGLVESPQRHSSRHTNSLFWDECLEELRFFEGEHQRTLVPRDFPHNSYLSIWVEIQRAKYLLQSIGLFSGLTGAQMFILDELGVCDLSSLPTASALLKVDNRIILDGSLARSTPFTGTVIKGCAELTNRDGERKSWSTNLEIFKEWFQNLTSGDQSKAYAVLPRLNWPLYSWCWRQCNASSAILCGTPNIVGVNMSVKKLGTLSSSGFFRAFPYNDRKSGLVCEDDYEGSEAFDSTFELLEEISIKCGTTHIPDWYECDEALRMWVSALERSISSLVKGGPCVLSAWQIEKLIVIGFCRDRDELPNLSSGDVVFLKMLQELKTHLDLFGGCYVSSDFPRLHKWIAEQKELFLQSRQPAGKDVMNSSRLEMLKEAGIDFFTGDCLPGELDSQEFDLLTASPLETYPVHEKLTFLNSVSCDTYWNNEDMLKKFDRQKSVNGNSLILASDDEDLYVWFMEKRGKILLSEIDNFSQGKSSNVLHSHFILKYITTTMNDDGSKGEADEVDLSMFLWLHYYERLLIFKAREGHCKIPNGYRDMNLKRWLSQQHDLLHSYSVNRSIQLRPVQLKLLYAIGVHGSKRDEILPTLNSRVMKRKFPSRKKAKQFYLEVSKK</sequence>
<organism evidence="14 15">
    <name type="scientific">Cyclostephanos tholiformis</name>
    <dbReference type="NCBI Taxonomy" id="382380"/>
    <lineage>
        <taxon>Eukaryota</taxon>
        <taxon>Sar</taxon>
        <taxon>Stramenopiles</taxon>
        <taxon>Ochrophyta</taxon>
        <taxon>Bacillariophyta</taxon>
        <taxon>Coscinodiscophyceae</taxon>
        <taxon>Thalassiosirophycidae</taxon>
        <taxon>Stephanodiscales</taxon>
        <taxon>Stephanodiscaceae</taxon>
        <taxon>Cyclostephanos</taxon>
    </lineage>
</organism>
<dbReference type="PROSITE" id="PS50014">
    <property type="entry name" value="BROMODOMAIN_2"/>
    <property type="match status" value="1"/>
</dbReference>
<feature type="region of interest" description="Disordered" evidence="7">
    <location>
        <begin position="726"/>
        <end position="771"/>
    </location>
</feature>
<keyword evidence="2 6" id="KW-0863">Zinc-finger</keyword>
<feature type="domain" description="Bromo" evidence="8">
    <location>
        <begin position="555"/>
        <end position="644"/>
    </location>
</feature>
<evidence type="ECO:0000256" key="5">
    <source>
        <dbReference type="PROSITE-ProRule" id="PRU00035"/>
    </source>
</evidence>
<dbReference type="PROSITE" id="PS50090">
    <property type="entry name" value="MYB_LIKE"/>
    <property type="match status" value="1"/>
</dbReference>
<feature type="domain" description="SANT" evidence="12">
    <location>
        <begin position="346"/>
        <end position="398"/>
    </location>
</feature>
<evidence type="ECO:0000259" key="12">
    <source>
        <dbReference type="PROSITE" id="PS51293"/>
    </source>
</evidence>
<dbReference type="Gene3D" id="1.20.920.10">
    <property type="entry name" value="Bromodomain-like"/>
    <property type="match status" value="1"/>
</dbReference>
<feature type="region of interest" description="Disordered" evidence="7">
    <location>
        <begin position="116"/>
        <end position="141"/>
    </location>
</feature>
<evidence type="ECO:0000259" key="10">
    <source>
        <dbReference type="PROSITE" id="PS50090"/>
    </source>
</evidence>
<evidence type="ECO:0000256" key="1">
    <source>
        <dbReference type="ARBA" id="ARBA00022723"/>
    </source>
</evidence>
<evidence type="ECO:0000256" key="7">
    <source>
        <dbReference type="SAM" id="MobiDB-lite"/>
    </source>
</evidence>
<feature type="domain" description="C2H2-type" evidence="11">
    <location>
        <begin position="296"/>
        <end position="324"/>
    </location>
</feature>
<dbReference type="PROSITE" id="PS51293">
    <property type="entry name" value="SANT"/>
    <property type="match status" value="1"/>
</dbReference>
<evidence type="ECO:0000259" key="9">
    <source>
        <dbReference type="PROSITE" id="PS50016"/>
    </source>
</evidence>
<dbReference type="InterPro" id="IPR011011">
    <property type="entry name" value="Znf_FYVE_PHD"/>
</dbReference>
<dbReference type="PROSITE" id="PS51294">
    <property type="entry name" value="HTH_MYB"/>
    <property type="match status" value="1"/>
</dbReference>
<comment type="caution">
    <text evidence="14">The sequence shown here is derived from an EMBL/GenBank/DDBJ whole genome shotgun (WGS) entry which is preliminary data.</text>
</comment>
<feature type="domain" description="PHD-type" evidence="9">
    <location>
        <begin position="451"/>
        <end position="505"/>
    </location>
</feature>
<dbReference type="Gene3D" id="1.10.10.60">
    <property type="entry name" value="Homeodomain-like"/>
    <property type="match status" value="1"/>
</dbReference>
<dbReference type="Pfam" id="PF00439">
    <property type="entry name" value="Bromodomain"/>
    <property type="match status" value="1"/>
</dbReference>
<dbReference type="CDD" id="cd04369">
    <property type="entry name" value="Bromodomain"/>
    <property type="match status" value="1"/>
</dbReference>
<evidence type="ECO:0000259" key="8">
    <source>
        <dbReference type="PROSITE" id="PS50014"/>
    </source>
</evidence>
<dbReference type="PRINTS" id="PR00503">
    <property type="entry name" value="BROMODOMAIN"/>
</dbReference>
<gene>
    <name evidence="14" type="ORF">ACHAXA_007374</name>
</gene>
<keyword evidence="1" id="KW-0479">Metal-binding</keyword>
<dbReference type="SUPFAM" id="SSF57903">
    <property type="entry name" value="FYVE/PHD zinc finger"/>
    <property type="match status" value="1"/>
</dbReference>
<feature type="compositionally biased region" description="Acidic residues" evidence="7">
    <location>
        <begin position="728"/>
        <end position="753"/>
    </location>
</feature>
<dbReference type="InterPro" id="IPR013083">
    <property type="entry name" value="Znf_RING/FYVE/PHD"/>
</dbReference>
<dbReference type="InterPro" id="IPR001005">
    <property type="entry name" value="SANT/Myb"/>
</dbReference>
<evidence type="ECO:0000259" key="11">
    <source>
        <dbReference type="PROSITE" id="PS50157"/>
    </source>
</evidence>
<dbReference type="Gene3D" id="3.30.40.10">
    <property type="entry name" value="Zinc/RING finger domain, C3HC4 (zinc finger)"/>
    <property type="match status" value="1"/>
</dbReference>
<dbReference type="SMART" id="SM00717">
    <property type="entry name" value="SANT"/>
    <property type="match status" value="1"/>
</dbReference>
<evidence type="ECO:0000256" key="4">
    <source>
        <dbReference type="ARBA" id="ARBA00023117"/>
    </source>
</evidence>
<feature type="region of interest" description="Disordered" evidence="7">
    <location>
        <begin position="228"/>
        <end position="257"/>
    </location>
</feature>
<keyword evidence="3" id="KW-0862">Zinc</keyword>
<dbReference type="InterPro" id="IPR013087">
    <property type="entry name" value="Znf_C2H2_type"/>
</dbReference>
<keyword evidence="15" id="KW-1185">Reference proteome</keyword>
<dbReference type="PANTHER" id="PTHR33418:SF1">
    <property type="entry name" value="HELICASE-ASSOCIATED DOMAIN-CONTAINING PROTEIN"/>
    <property type="match status" value="1"/>
</dbReference>
<dbReference type="SMART" id="SM00297">
    <property type="entry name" value="BROMO"/>
    <property type="match status" value="1"/>
</dbReference>
<dbReference type="SUPFAM" id="SSF47370">
    <property type="entry name" value="Bromodomain"/>
    <property type="match status" value="1"/>
</dbReference>
<evidence type="ECO:0000256" key="3">
    <source>
        <dbReference type="ARBA" id="ARBA00022833"/>
    </source>
</evidence>
<evidence type="ECO:0000256" key="2">
    <source>
        <dbReference type="ARBA" id="ARBA00022771"/>
    </source>
</evidence>
<dbReference type="PANTHER" id="PTHR33418">
    <property type="entry name" value="HELICASE-ASSOCIATED"/>
    <property type="match status" value="1"/>
</dbReference>
<dbReference type="EMBL" id="JALLPB020000195">
    <property type="protein sequence ID" value="KAL3815518.1"/>
    <property type="molecule type" value="Genomic_DNA"/>
</dbReference>
<dbReference type="CDD" id="cd00167">
    <property type="entry name" value="SANT"/>
    <property type="match status" value="1"/>
</dbReference>